<dbReference type="Proteomes" id="UP000492821">
    <property type="component" value="Unassembled WGS sequence"/>
</dbReference>
<name>A0A7E4V8Y6_PANRE</name>
<dbReference type="Gene3D" id="2.60.120.680">
    <property type="entry name" value="GOLD domain"/>
    <property type="match status" value="1"/>
</dbReference>
<organism evidence="3 4">
    <name type="scientific">Panagrellus redivivus</name>
    <name type="common">Microworm</name>
    <dbReference type="NCBI Taxonomy" id="6233"/>
    <lineage>
        <taxon>Eukaryota</taxon>
        <taxon>Metazoa</taxon>
        <taxon>Ecdysozoa</taxon>
        <taxon>Nematoda</taxon>
        <taxon>Chromadorea</taxon>
        <taxon>Rhabditida</taxon>
        <taxon>Tylenchina</taxon>
        <taxon>Panagrolaimomorpha</taxon>
        <taxon>Panagrolaimoidea</taxon>
        <taxon>Panagrolaimidae</taxon>
        <taxon>Panagrellus</taxon>
    </lineage>
</organism>
<evidence type="ECO:0000313" key="4">
    <source>
        <dbReference type="WBParaSite" id="Pan_g18011.t1"/>
    </source>
</evidence>
<dbReference type="InterPro" id="IPR001251">
    <property type="entry name" value="CRAL-TRIO_dom"/>
</dbReference>
<dbReference type="PROSITE" id="PS50191">
    <property type="entry name" value="CRAL_TRIO"/>
    <property type="match status" value="1"/>
</dbReference>
<reference evidence="3" key="1">
    <citation type="journal article" date="2013" name="Genetics">
        <title>The draft genome and transcriptome of Panagrellus redivivus are shaped by the harsh demands of a free-living lifestyle.</title>
        <authorList>
            <person name="Srinivasan J."/>
            <person name="Dillman A.R."/>
            <person name="Macchietto M.G."/>
            <person name="Heikkinen L."/>
            <person name="Lakso M."/>
            <person name="Fracchia K.M."/>
            <person name="Antoshechkin I."/>
            <person name="Mortazavi A."/>
            <person name="Wong G."/>
            <person name="Sternberg P.W."/>
        </authorList>
    </citation>
    <scope>NUCLEOTIDE SEQUENCE [LARGE SCALE GENOMIC DNA]</scope>
    <source>
        <strain evidence="3">MT8872</strain>
    </source>
</reference>
<dbReference type="InterPro" id="IPR036865">
    <property type="entry name" value="CRAL-TRIO_dom_sf"/>
</dbReference>
<evidence type="ECO:0000259" key="1">
    <source>
        <dbReference type="PROSITE" id="PS50191"/>
    </source>
</evidence>
<dbReference type="CDD" id="cd00170">
    <property type="entry name" value="SEC14"/>
    <property type="match status" value="1"/>
</dbReference>
<keyword evidence="3" id="KW-1185">Reference proteome</keyword>
<dbReference type="InterPro" id="IPR036598">
    <property type="entry name" value="GOLD_dom_sf"/>
</dbReference>
<evidence type="ECO:0000259" key="2">
    <source>
        <dbReference type="PROSITE" id="PS50866"/>
    </source>
</evidence>
<dbReference type="WBParaSite" id="Pan_g18011.t1">
    <property type="protein sequence ID" value="Pan_g18011.t1"/>
    <property type="gene ID" value="Pan_g18011"/>
</dbReference>
<dbReference type="InterPro" id="IPR009038">
    <property type="entry name" value="GOLD_dom"/>
</dbReference>
<accession>A0A7E4V8Y6</accession>
<proteinExistence type="predicted"/>
<feature type="domain" description="GOLD" evidence="2">
    <location>
        <begin position="297"/>
        <end position="392"/>
    </location>
</feature>
<dbReference type="SMART" id="SM00516">
    <property type="entry name" value="SEC14"/>
    <property type="match status" value="1"/>
</dbReference>
<dbReference type="AlphaFoldDB" id="A0A7E4V8Y6"/>
<protein>
    <submittedName>
        <fullName evidence="4">CRAL-TRIO domain-containing protein</fullName>
    </submittedName>
</protein>
<dbReference type="InterPro" id="IPR051064">
    <property type="entry name" value="SEC14/CRAL-TRIO_domain"/>
</dbReference>
<dbReference type="Gene3D" id="3.40.525.10">
    <property type="entry name" value="CRAL-TRIO lipid binding domain"/>
    <property type="match status" value="1"/>
</dbReference>
<dbReference type="Pfam" id="PF00650">
    <property type="entry name" value="CRAL_TRIO"/>
    <property type="match status" value="1"/>
</dbReference>
<dbReference type="GO" id="GO:0005737">
    <property type="term" value="C:cytoplasm"/>
    <property type="evidence" value="ECO:0007669"/>
    <property type="project" value="TreeGrafter"/>
</dbReference>
<dbReference type="PROSITE" id="PS50866">
    <property type="entry name" value="GOLD"/>
    <property type="match status" value="1"/>
</dbReference>
<reference evidence="4" key="2">
    <citation type="submission" date="2020-10" db="UniProtKB">
        <authorList>
            <consortium name="WormBaseParasite"/>
        </authorList>
    </citation>
    <scope>IDENTIFICATION</scope>
</reference>
<sequence length="397" mass="45873">MPPHVSSICYNTSELTTDVRDKLQELRDALGRDLLEEAWFFADDFSLLRWLYGWDFKFEEIIPRFKMAVERLVALKIPHTSAETLDEFNQLILNMTPCAQYFPGGLMSFDRDGHPVFMQCISKVHPKTLVKCDRVSELFKLILTEAFLAYNFTRKHEVKTGRKLGVKIIIDMDGFNKDLLYAPTMKIYMNLLMLMQDTFPDFARNMYVINAPMMISAIFGMVKPVLAKQTQDKIVFLPKDYKKQLCDELGAENVYERWGGTLKAPGDSDTGFLRVGGIAPEHLRYDPTKNPHHIEEKHMIKVNVPAGKTKDFKITVTEPGSKLHWFFLASNDIDFYIKHENGKHVYPRLRLLTDFVPEFGQVICDHPGSYTLIFDNSYGTFFSKDVKFNVFVKTDDN</sequence>
<dbReference type="PANTHER" id="PTHR23324">
    <property type="entry name" value="SEC14 RELATED PROTEIN"/>
    <property type="match status" value="1"/>
</dbReference>
<feature type="domain" description="CRAL-TRIO" evidence="1">
    <location>
        <begin position="94"/>
        <end position="266"/>
    </location>
</feature>
<dbReference type="PANTHER" id="PTHR23324:SF7">
    <property type="entry name" value="CRAL-TRIO DOMAIN-CONTAINING PROTEIN"/>
    <property type="match status" value="1"/>
</dbReference>
<dbReference type="SUPFAM" id="SSF101576">
    <property type="entry name" value="Supernatant protein factor (SPF), C-terminal domain"/>
    <property type="match status" value="1"/>
</dbReference>
<dbReference type="SUPFAM" id="SSF52087">
    <property type="entry name" value="CRAL/TRIO domain"/>
    <property type="match status" value="1"/>
</dbReference>
<evidence type="ECO:0000313" key="3">
    <source>
        <dbReference type="Proteomes" id="UP000492821"/>
    </source>
</evidence>